<dbReference type="Gene3D" id="3.40.50.2300">
    <property type="match status" value="1"/>
</dbReference>
<dbReference type="SUPFAM" id="SSF55874">
    <property type="entry name" value="ATPase domain of HSP90 chaperone/DNA topoisomerase II/histidine kinase"/>
    <property type="match status" value="1"/>
</dbReference>
<dbReference type="SUPFAM" id="SSF47384">
    <property type="entry name" value="Homodimeric domain of signal transducing histidine kinase"/>
    <property type="match status" value="1"/>
</dbReference>
<evidence type="ECO:0000313" key="10">
    <source>
        <dbReference type="EMBL" id="RMO33199.1"/>
    </source>
</evidence>
<dbReference type="InterPro" id="IPR035965">
    <property type="entry name" value="PAS-like_dom_sf"/>
</dbReference>
<accession>A0A0P9RV32</accession>
<dbReference type="InterPro" id="IPR013656">
    <property type="entry name" value="PAS_4"/>
</dbReference>
<dbReference type="SMART" id="SM00091">
    <property type="entry name" value="PAS"/>
    <property type="match status" value="1"/>
</dbReference>
<dbReference type="Gene3D" id="1.10.287.130">
    <property type="match status" value="1"/>
</dbReference>
<feature type="coiled-coil region" evidence="6">
    <location>
        <begin position="171"/>
        <end position="198"/>
    </location>
</feature>
<feature type="domain" description="Histidine kinase" evidence="7">
    <location>
        <begin position="337"/>
        <end position="558"/>
    </location>
</feature>
<dbReference type="PROSITE" id="PS50112">
    <property type="entry name" value="PAS"/>
    <property type="match status" value="1"/>
</dbReference>
<evidence type="ECO:0000256" key="4">
    <source>
        <dbReference type="ARBA" id="ARBA00022777"/>
    </source>
</evidence>
<dbReference type="Pfam" id="PF08448">
    <property type="entry name" value="PAS_4"/>
    <property type="match status" value="2"/>
</dbReference>
<dbReference type="GO" id="GO:0000155">
    <property type="term" value="F:phosphorelay sensor kinase activity"/>
    <property type="evidence" value="ECO:0007669"/>
    <property type="project" value="InterPro"/>
</dbReference>
<dbReference type="Pfam" id="PF00072">
    <property type="entry name" value="Response_reg"/>
    <property type="match status" value="1"/>
</dbReference>
<evidence type="ECO:0000259" key="9">
    <source>
        <dbReference type="PROSITE" id="PS50112"/>
    </source>
</evidence>
<dbReference type="PROSITE" id="PS50110">
    <property type="entry name" value="RESPONSE_REGULATORY"/>
    <property type="match status" value="1"/>
</dbReference>
<dbReference type="EMBL" id="RBPS01000281">
    <property type="protein sequence ID" value="RMO33199.1"/>
    <property type="molecule type" value="Genomic_DNA"/>
</dbReference>
<evidence type="ECO:0000313" key="11">
    <source>
        <dbReference type="EMBL" id="RMO42102.1"/>
    </source>
</evidence>
<keyword evidence="3 5" id="KW-0597">Phosphoprotein</keyword>
<dbReference type="InterPro" id="IPR004358">
    <property type="entry name" value="Sig_transdc_His_kin-like_C"/>
</dbReference>
<dbReference type="SMART" id="SM00448">
    <property type="entry name" value="REC"/>
    <property type="match status" value="1"/>
</dbReference>
<evidence type="ECO:0000313" key="15">
    <source>
        <dbReference type="Proteomes" id="UP000280599"/>
    </source>
</evidence>
<evidence type="ECO:0000313" key="13">
    <source>
        <dbReference type="Proteomes" id="UP000272471"/>
    </source>
</evidence>
<dbReference type="InterPro" id="IPR003661">
    <property type="entry name" value="HisK_dim/P_dom"/>
</dbReference>
<dbReference type="InterPro" id="IPR001789">
    <property type="entry name" value="Sig_transdc_resp-reg_receiver"/>
</dbReference>
<dbReference type="Proteomes" id="UP000280599">
    <property type="component" value="Unassembled WGS sequence"/>
</dbReference>
<dbReference type="NCBIfam" id="TIGR00229">
    <property type="entry name" value="sensory_box"/>
    <property type="match status" value="1"/>
</dbReference>
<evidence type="ECO:0000259" key="8">
    <source>
        <dbReference type="PROSITE" id="PS50110"/>
    </source>
</evidence>
<keyword evidence="6" id="KW-0175">Coiled coil</keyword>
<feature type="modified residue" description="4-aspartylphosphate" evidence="5">
    <location>
        <position position="630"/>
    </location>
</feature>
<dbReference type="AlphaFoldDB" id="A0A0P9RV32"/>
<dbReference type="SUPFAM" id="SSF52172">
    <property type="entry name" value="CheY-like"/>
    <property type="match status" value="1"/>
</dbReference>
<dbReference type="InterPro" id="IPR011006">
    <property type="entry name" value="CheY-like_superfamily"/>
</dbReference>
<reference evidence="13 14" key="1">
    <citation type="submission" date="2018-08" db="EMBL/GenBank/DDBJ databases">
        <title>Recombination of ecologically and evolutionarily significant loci maintains genetic cohesion in the Pseudomonas syringae species complex.</title>
        <authorList>
            <person name="Dillon M."/>
            <person name="Thakur S."/>
            <person name="Almeida R.N.D."/>
            <person name="Weir B.S."/>
            <person name="Guttman D.S."/>
        </authorList>
    </citation>
    <scope>NUCLEOTIDE SEQUENCE [LARGE SCALE GENOMIC DNA]</scope>
    <source>
        <strain evidence="12 13">ICMP 4182</strain>
        <strain evidence="10 14">ICMP 6372</strain>
        <strain evidence="11 15">ICMP 867</strain>
    </source>
</reference>
<evidence type="ECO:0000256" key="5">
    <source>
        <dbReference type="PROSITE-ProRule" id="PRU00169"/>
    </source>
</evidence>
<dbReference type="Pfam" id="PF00512">
    <property type="entry name" value="HisKA"/>
    <property type="match status" value="1"/>
</dbReference>
<dbReference type="CDD" id="cd00082">
    <property type="entry name" value="HisKA"/>
    <property type="match status" value="1"/>
</dbReference>
<evidence type="ECO:0000256" key="6">
    <source>
        <dbReference type="SAM" id="Coils"/>
    </source>
</evidence>
<evidence type="ECO:0000256" key="1">
    <source>
        <dbReference type="ARBA" id="ARBA00000085"/>
    </source>
</evidence>
<evidence type="ECO:0000256" key="3">
    <source>
        <dbReference type="ARBA" id="ARBA00022553"/>
    </source>
</evidence>
<dbReference type="InterPro" id="IPR000014">
    <property type="entry name" value="PAS"/>
</dbReference>
<dbReference type="InterPro" id="IPR003594">
    <property type="entry name" value="HATPase_dom"/>
</dbReference>
<dbReference type="CDD" id="cd00130">
    <property type="entry name" value="PAS"/>
    <property type="match status" value="1"/>
</dbReference>
<dbReference type="Proteomes" id="UP000273536">
    <property type="component" value="Unassembled WGS sequence"/>
</dbReference>
<dbReference type="InterPro" id="IPR036890">
    <property type="entry name" value="HATPase_C_sf"/>
</dbReference>
<dbReference type="SMART" id="SM00388">
    <property type="entry name" value="HisKA"/>
    <property type="match status" value="1"/>
</dbReference>
<dbReference type="EMBL" id="RBQX01000105">
    <property type="protein sequence ID" value="RMQ18339.1"/>
    <property type="molecule type" value="Genomic_DNA"/>
</dbReference>
<dbReference type="Gene3D" id="3.30.450.20">
    <property type="entry name" value="PAS domain"/>
    <property type="match status" value="2"/>
</dbReference>
<keyword evidence="4 10" id="KW-0808">Transferase</keyword>
<comment type="catalytic activity">
    <reaction evidence="1">
        <text>ATP + protein L-histidine = ADP + protein N-phospho-L-histidine.</text>
        <dbReference type="EC" id="2.7.13.3"/>
    </reaction>
</comment>
<protein>
    <recommendedName>
        <fullName evidence="2">histidine kinase</fullName>
        <ecNumber evidence="2">2.7.13.3</ecNumber>
    </recommendedName>
</protein>
<keyword evidence="4 10" id="KW-0418">Kinase</keyword>
<dbReference type="SMART" id="SM00387">
    <property type="entry name" value="HATPase_c"/>
    <property type="match status" value="1"/>
</dbReference>
<evidence type="ECO:0000259" key="7">
    <source>
        <dbReference type="PROSITE" id="PS50109"/>
    </source>
</evidence>
<dbReference type="SUPFAM" id="SSF55785">
    <property type="entry name" value="PYP-like sensor domain (PAS domain)"/>
    <property type="match status" value="2"/>
</dbReference>
<dbReference type="Proteomes" id="UP000272471">
    <property type="component" value="Unassembled WGS sequence"/>
</dbReference>
<evidence type="ECO:0000313" key="14">
    <source>
        <dbReference type="Proteomes" id="UP000273536"/>
    </source>
</evidence>
<dbReference type="Gene3D" id="3.30.565.10">
    <property type="entry name" value="Histidine kinase-like ATPase, C-terminal domain"/>
    <property type="match status" value="1"/>
</dbReference>
<organism evidence="11 15">
    <name type="scientific">Pseudomonas savastanoi pv. glycinea</name>
    <name type="common">Pseudomonas syringae pv. glycinea</name>
    <dbReference type="NCBI Taxonomy" id="318"/>
    <lineage>
        <taxon>Bacteria</taxon>
        <taxon>Pseudomonadati</taxon>
        <taxon>Pseudomonadota</taxon>
        <taxon>Gammaproteobacteria</taxon>
        <taxon>Pseudomonadales</taxon>
        <taxon>Pseudomonadaceae</taxon>
        <taxon>Pseudomonas</taxon>
    </lineage>
</organism>
<dbReference type="EC" id="2.7.13.3" evidence="2"/>
<feature type="domain" description="Response regulatory" evidence="8">
    <location>
        <begin position="579"/>
        <end position="692"/>
    </location>
</feature>
<dbReference type="PANTHER" id="PTHR43065">
    <property type="entry name" value="SENSOR HISTIDINE KINASE"/>
    <property type="match status" value="1"/>
</dbReference>
<dbReference type="InterPro" id="IPR005467">
    <property type="entry name" value="His_kinase_dom"/>
</dbReference>
<name>A0A0P9RV32_PSESG</name>
<dbReference type="InterPro" id="IPR036097">
    <property type="entry name" value="HisK_dim/P_sf"/>
</dbReference>
<dbReference type="Pfam" id="PF02518">
    <property type="entry name" value="HATPase_c"/>
    <property type="match status" value="1"/>
</dbReference>
<dbReference type="PRINTS" id="PR00344">
    <property type="entry name" value="BCTRLSENSOR"/>
</dbReference>
<sequence length="706" mass="77716">MTKPAHPSSPPLGIHQEDTTVMAPIRDNEMAVSIRDMDWSATPLGGFREWPQALFTLVDVILGSNQPMFVVWGAAHTLLYNDAYAQILASKHPSALGRSFLDVWDEIKDDLIPIVETAYDGLAVSMEDITLLMRRKGYEEETHFTFSYTPVRGNGGNIDGFFCACMEITAQVFAKRDQQRAEEALRELNETLEQQIQHRTLELARLWELSPDLMGVIDFQGFFLRVNPAWTTLLGYLPDELIGHHVNEFVIPDDHANTVEAYTLAANGGLPRIVNRYRHKNGSLRWISWVAAPSRDVTYANGRDITLEKEQADALVHAEEALRQAQKLEAIGQLTGGVAHDFNNLLTVVKSSVDMLKRPDMPEMRRSRYVSAISDAVDRAAKLTAQLLAFARRQALNPEVFDACDSVRSLSSMMETLVGPLIEIVMRLPEKRCFVEADRSQFDTALVNMTVNARDAFEGRGRLTICVESADELPAEISRESTLGSFVAVTITDTGAGIAQEHLQQIFEPFFTTKGVGKGTGLGLSQVFGFAKQSGGGVAVKSTVGTGSSFTLFLPAVDEPVHQKIKHSSEPLLEGHGTCVLVVEDNVEVGESAAHSLADLGYVVVLVSCAEEALEELAKYANRFDIVFSDVVMPGMNGVELAYHIRQTHPALPVVLTSGYSHVLSQNGAHGLELLHKPYSLDQLSRLLHKIVAAQRSGRNSPSNIQ</sequence>
<dbReference type="EMBL" id="RBPT01000337">
    <property type="protein sequence ID" value="RMO42102.1"/>
    <property type="molecule type" value="Genomic_DNA"/>
</dbReference>
<gene>
    <name evidence="12" type="ORF">ALQ11_04345</name>
    <name evidence="11" type="ORF">ALQ41_101473</name>
    <name evidence="10" type="ORF">ALQ42_00512</name>
</gene>
<feature type="domain" description="PAS" evidence="9">
    <location>
        <begin position="199"/>
        <end position="269"/>
    </location>
</feature>
<proteinExistence type="predicted"/>
<dbReference type="PROSITE" id="PS50109">
    <property type="entry name" value="HIS_KIN"/>
    <property type="match status" value="1"/>
</dbReference>
<evidence type="ECO:0000256" key="2">
    <source>
        <dbReference type="ARBA" id="ARBA00012438"/>
    </source>
</evidence>
<comment type="caution">
    <text evidence="11">The sequence shown here is derived from an EMBL/GenBank/DDBJ whole genome shotgun (WGS) entry which is preliminary data.</text>
</comment>
<dbReference type="PANTHER" id="PTHR43065:SF49">
    <property type="entry name" value="HISTIDINE KINASE"/>
    <property type="match status" value="1"/>
</dbReference>
<evidence type="ECO:0000313" key="12">
    <source>
        <dbReference type="EMBL" id="RMQ18339.1"/>
    </source>
</evidence>